<feature type="domain" description="Enhancer of polycomb-like N-terminal" evidence="10">
    <location>
        <begin position="7"/>
        <end position="148"/>
    </location>
</feature>
<dbReference type="GO" id="GO:0006357">
    <property type="term" value="P:regulation of transcription by RNA polymerase II"/>
    <property type="evidence" value="ECO:0007669"/>
    <property type="project" value="InterPro"/>
</dbReference>
<evidence type="ECO:0000256" key="7">
    <source>
        <dbReference type="RuleBase" id="RU361124"/>
    </source>
</evidence>
<dbReference type="Pfam" id="PF06752">
    <property type="entry name" value="E_Pc_C"/>
    <property type="match status" value="1"/>
</dbReference>
<protein>
    <recommendedName>
        <fullName evidence="7">Enhancer of polycomb homolog</fullName>
    </recommendedName>
</protein>
<dbReference type="GO" id="GO:0005634">
    <property type="term" value="C:nucleus"/>
    <property type="evidence" value="ECO:0007669"/>
    <property type="project" value="UniProtKB-SubCell"/>
</dbReference>
<feature type="compositionally biased region" description="Polar residues" evidence="8">
    <location>
        <begin position="593"/>
        <end position="609"/>
    </location>
</feature>
<feature type="compositionally biased region" description="Polar residues" evidence="8">
    <location>
        <begin position="550"/>
        <end position="564"/>
    </location>
</feature>
<evidence type="ECO:0000256" key="4">
    <source>
        <dbReference type="ARBA" id="ARBA00023015"/>
    </source>
</evidence>
<dbReference type="InterPro" id="IPR024943">
    <property type="entry name" value="Enhancer_polycomb"/>
</dbReference>
<keyword evidence="6 7" id="KW-0539">Nucleus</keyword>
<evidence type="ECO:0000256" key="8">
    <source>
        <dbReference type="SAM" id="MobiDB-lite"/>
    </source>
</evidence>
<evidence type="ECO:0000313" key="11">
    <source>
        <dbReference type="Ensembl" id="ENSSSCP00035038909.1"/>
    </source>
</evidence>
<dbReference type="GO" id="GO:0006325">
    <property type="term" value="P:chromatin organization"/>
    <property type="evidence" value="ECO:0007669"/>
    <property type="project" value="UniProtKB-KW"/>
</dbReference>
<keyword evidence="5 7" id="KW-0804">Transcription</keyword>
<evidence type="ECO:0000313" key="12">
    <source>
        <dbReference type="Proteomes" id="UP000694720"/>
    </source>
</evidence>
<feature type="region of interest" description="Disordered" evidence="8">
    <location>
        <begin position="536"/>
        <end position="564"/>
    </location>
</feature>
<dbReference type="Pfam" id="PF10513">
    <property type="entry name" value="EPL1"/>
    <property type="match status" value="1"/>
</dbReference>
<reference evidence="11" key="1">
    <citation type="submission" date="2025-08" db="UniProtKB">
        <authorList>
            <consortium name="Ensembl"/>
        </authorList>
    </citation>
    <scope>IDENTIFICATION</scope>
</reference>
<feature type="domain" description="Enhancer of polycomb C-terminal" evidence="9">
    <location>
        <begin position="514"/>
        <end position="743"/>
    </location>
</feature>
<dbReference type="GO" id="GO:0035267">
    <property type="term" value="C:NuA4 histone acetyltransferase complex"/>
    <property type="evidence" value="ECO:0007669"/>
    <property type="project" value="InterPro"/>
</dbReference>
<evidence type="ECO:0000259" key="10">
    <source>
        <dbReference type="Pfam" id="PF10513"/>
    </source>
</evidence>
<evidence type="ECO:0000256" key="6">
    <source>
        <dbReference type="ARBA" id="ARBA00023242"/>
    </source>
</evidence>
<evidence type="ECO:0000256" key="1">
    <source>
        <dbReference type="ARBA" id="ARBA00004123"/>
    </source>
</evidence>
<evidence type="ECO:0000256" key="5">
    <source>
        <dbReference type="ARBA" id="ARBA00023163"/>
    </source>
</evidence>
<feature type="compositionally biased region" description="Low complexity" evidence="8">
    <location>
        <begin position="536"/>
        <end position="549"/>
    </location>
</feature>
<sequence length="743" mass="83757">MSKLSFRARALDAAKPLPIYRGKDMPDLNDCVSINRAVPQMPTGMEKEEESEHHLQRAISAQQVFREKKESMVIPVPEAESNVNYYNRLYKGEFKQPKQFIHIQPFNLDNEQPDYDMDSEDETLLNRLNRKMEIKPLQFEIMIDRLEKASSNQLVTLQEAKLLLNEDDYLIKAVYDYWVRKRKNCRGPSLIPQIKQEKRDGSTNNDPYVAFRRRTEKMQTRKNRKNDEASYEKMLKLRREFSRAITILEMIKRREKTKRELLHLTLEVVEKRYHLGDYGGEILNEVKISRSEKELYATPATLHNGNHHKVQECKTKVPSPVSEAEEENDPDGPCAFRRRAGCQYYAPRLDQINHSFENSELADLDKLRYRHCLTTLTVPRRCIGFARRRIGRGGRVIMDRIATEHDPVLKQIDPEMLNGFSSSSQTIDFSSNFSRTNASSKHCENRLSLSEILSNIRSCRLQCFQPRLLNLQDSDSEECTSRKPGQTVNNKRVSAASVALLNTSKNGISVTGGITEEQFQTHQQQLVQMQRQQLAQLQQKQQSQHSSQQTHPKAQGSSTSDCMSKTLDSASAHFAASAVVSAPVPSRSEVAKEQNTGHNNINGVVQPSGTSKTLYSTNMALSSSPGISTVQLVRTVGHTTTNHLIPALCTSSPQTLPMNNSCLTNAVHLNNVSVVSPVNVHINTRTSAPLPTALKLATVAASMDRVPKVTPSSAISSIARENHEPERLGLNGIAETTVAMEVT</sequence>
<dbReference type="Ensembl" id="ENSSSCT00035092713.1">
    <property type="protein sequence ID" value="ENSSSCP00035038909.1"/>
    <property type="gene ID" value="ENSSSCG00035068687.1"/>
</dbReference>
<dbReference type="InterPro" id="IPR019542">
    <property type="entry name" value="Enhancer_polycomb-like_N"/>
</dbReference>
<comment type="similarity">
    <text evidence="2 7">Belongs to the enhancer of polycomb family.</text>
</comment>
<feature type="region of interest" description="Disordered" evidence="8">
    <location>
        <begin position="581"/>
        <end position="609"/>
    </location>
</feature>
<comment type="subcellular location">
    <subcellularLocation>
        <location evidence="1 7">Nucleus</location>
    </subcellularLocation>
</comment>
<name>A0A8D1B5Z2_PIG</name>
<dbReference type="InterPro" id="IPR009607">
    <property type="entry name" value="Enhancer_polycomb_C"/>
</dbReference>
<dbReference type="AlphaFoldDB" id="A0A8D1B5Z2"/>
<dbReference type="Proteomes" id="UP000694720">
    <property type="component" value="Unplaced"/>
</dbReference>
<accession>A0A8D1B5Z2</accession>
<organism evidence="11 12">
    <name type="scientific">Sus scrofa</name>
    <name type="common">Pig</name>
    <dbReference type="NCBI Taxonomy" id="9823"/>
    <lineage>
        <taxon>Eukaryota</taxon>
        <taxon>Metazoa</taxon>
        <taxon>Chordata</taxon>
        <taxon>Craniata</taxon>
        <taxon>Vertebrata</taxon>
        <taxon>Euteleostomi</taxon>
        <taxon>Mammalia</taxon>
        <taxon>Eutheria</taxon>
        <taxon>Laurasiatheria</taxon>
        <taxon>Artiodactyla</taxon>
        <taxon>Suina</taxon>
        <taxon>Suidae</taxon>
        <taxon>Sus</taxon>
    </lineage>
</organism>
<evidence type="ECO:0000256" key="2">
    <source>
        <dbReference type="ARBA" id="ARBA00008035"/>
    </source>
</evidence>
<keyword evidence="4 7" id="KW-0805">Transcription regulation</keyword>
<dbReference type="PANTHER" id="PTHR14898">
    <property type="entry name" value="ENHANCER OF POLYCOMB"/>
    <property type="match status" value="1"/>
</dbReference>
<proteinExistence type="inferred from homology"/>
<evidence type="ECO:0000256" key="3">
    <source>
        <dbReference type="ARBA" id="ARBA00022853"/>
    </source>
</evidence>
<keyword evidence="3" id="KW-0156">Chromatin regulator</keyword>
<evidence type="ECO:0000259" key="9">
    <source>
        <dbReference type="Pfam" id="PF06752"/>
    </source>
</evidence>